<accession>A0A1G2CWA3</accession>
<organism evidence="7 8">
    <name type="scientific">Candidatus Lloydbacteria bacterium RIFCSPHIGHO2_01_FULL_49_22</name>
    <dbReference type="NCBI Taxonomy" id="1798658"/>
    <lineage>
        <taxon>Bacteria</taxon>
        <taxon>Candidatus Lloydiibacteriota</taxon>
    </lineage>
</organism>
<dbReference type="EMBL" id="MHLI01000008">
    <property type="protein sequence ID" value="OGZ05689.1"/>
    <property type="molecule type" value="Genomic_DNA"/>
</dbReference>
<evidence type="ECO:0000313" key="7">
    <source>
        <dbReference type="EMBL" id="OGZ05689.1"/>
    </source>
</evidence>
<comment type="caution">
    <text evidence="7">The sequence shown here is derived from an EMBL/GenBank/DDBJ whole genome shotgun (WGS) entry which is preliminary data.</text>
</comment>
<dbReference type="Pfam" id="PF02826">
    <property type="entry name" value="2-Hacid_dh_C"/>
    <property type="match status" value="1"/>
</dbReference>
<dbReference type="InterPro" id="IPR036291">
    <property type="entry name" value="NAD(P)-bd_dom_sf"/>
</dbReference>
<dbReference type="InterPro" id="IPR058205">
    <property type="entry name" value="D-LDH-like"/>
</dbReference>
<dbReference type="SUPFAM" id="SSF51735">
    <property type="entry name" value="NAD(P)-binding Rossmann-fold domains"/>
    <property type="match status" value="1"/>
</dbReference>
<evidence type="ECO:0000259" key="5">
    <source>
        <dbReference type="Pfam" id="PF00389"/>
    </source>
</evidence>
<dbReference type="InterPro" id="IPR029752">
    <property type="entry name" value="D-isomer_DH_CS1"/>
</dbReference>
<dbReference type="InterPro" id="IPR006139">
    <property type="entry name" value="D-isomer_2_OHA_DH_cat_dom"/>
</dbReference>
<dbReference type="GO" id="GO:0008720">
    <property type="term" value="F:D-lactate dehydrogenase (NAD+) activity"/>
    <property type="evidence" value="ECO:0007669"/>
    <property type="project" value="TreeGrafter"/>
</dbReference>
<reference evidence="7 8" key="1">
    <citation type="journal article" date="2016" name="Nat. Commun.">
        <title>Thousands of microbial genomes shed light on interconnected biogeochemical processes in an aquifer system.</title>
        <authorList>
            <person name="Anantharaman K."/>
            <person name="Brown C.T."/>
            <person name="Hug L.A."/>
            <person name="Sharon I."/>
            <person name="Castelle C.J."/>
            <person name="Probst A.J."/>
            <person name="Thomas B.C."/>
            <person name="Singh A."/>
            <person name="Wilkins M.J."/>
            <person name="Karaoz U."/>
            <person name="Brodie E.L."/>
            <person name="Williams K.H."/>
            <person name="Hubbard S.S."/>
            <person name="Banfield J.F."/>
        </authorList>
    </citation>
    <scope>NUCLEOTIDE SEQUENCE [LARGE SCALE GENOMIC DNA]</scope>
</reference>
<keyword evidence="3" id="KW-0520">NAD</keyword>
<evidence type="ECO:0000256" key="1">
    <source>
        <dbReference type="ARBA" id="ARBA00005854"/>
    </source>
</evidence>
<comment type="similarity">
    <text evidence="1 4">Belongs to the D-isomer specific 2-hydroxyacid dehydrogenase family.</text>
</comment>
<dbReference type="AlphaFoldDB" id="A0A1G2CWA3"/>
<evidence type="ECO:0008006" key="9">
    <source>
        <dbReference type="Google" id="ProtNLM"/>
    </source>
</evidence>
<gene>
    <name evidence="7" type="ORF">A2845_04785</name>
</gene>
<feature type="domain" description="D-isomer specific 2-hydroxyacid dehydrogenase NAD-binding" evidence="6">
    <location>
        <begin position="105"/>
        <end position="302"/>
    </location>
</feature>
<keyword evidence="2 4" id="KW-0560">Oxidoreductase</keyword>
<name>A0A1G2CWA3_9BACT</name>
<dbReference type="InterPro" id="IPR029753">
    <property type="entry name" value="D-isomer_DH_CS"/>
</dbReference>
<dbReference type="PROSITE" id="PS00065">
    <property type="entry name" value="D_2_HYDROXYACID_DH_1"/>
    <property type="match status" value="1"/>
</dbReference>
<dbReference type="SUPFAM" id="SSF52283">
    <property type="entry name" value="Formate/glycerate dehydrogenase catalytic domain-like"/>
    <property type="match status" value="1"/>
</dbReference>
<dbReference type="InterPro" id="IPR006140">
    <property type="entry name" value="D-isomer_DH_NAD-bd"/>
</dbReference>
<evidence type="ECO:0000313" key="8">
    <source>
        <dbReference type="Proteomes" id="UP000177122"/>
    </source>
</evidence>
<proteinExistence type="inferred from homology"/>
<protein>
    <recommendedName>
        <fullName evidence="9">Hydroxyacid dehydrogenase</fullName>
    </recommendedName>
</protein>
<sequence length="336" mass="37239">MRIAYFFNEEWEREFVGSRLPDHTFDFFQGAVRGEGIPDPSVEVLCIFANSRVDSAVLDRFPSVRIVATRSTGFDHIDLEETNKRGIVVVNVPTYGEHTVAEFAMALLLALSRRICDAHRRVETTGSFSQEGLRGFDLKGKTIGIVGTGHIGAHMIRLARGFDMNVVAYDAYQKADLAAEFGFRYVSLDELLACADIISLHAPYNEQTHHLINAENISRIKRGAYLINTARGGLVDSMALAKALEAGIIAGAGLDVIEEEGHMEDEVGLIVMEHPNEARLRALLANHYFIRHPRVILTAHIAFNTEEAIERILSTTVENIKDFVGGTPKNVVTHAR</sequence>
<evidence type="ECO:0000256" key="3">
    <source>
        <dbReference type="ARBA" id="ARBA00023027"/>
    </source>
</evidence>
<dbReference type="GO" id="GO:0051287">
    <property type="term" value="F:NAD binding"/>
    <property type="evidence" value="ECO:0007669"/>
    <property type="project" value="InterPro"/>
</dbReference>
<dbReference type="FunFam" id="3.40.50.720:FF:000203">
    <property type="entry name" value="D-3-phosphoglycerate dehydrogenase (SerA)"/>
    <property type="match status" value="1"/>
</dbReference>
<dbReference type="Gene3D" id="3.40.50.720">
    <property type="entry name" value="NAD(P)-binding Rossmann-like Domain"/>
    <property type="match status" value="2"/>
</dbReference>
<dbReference type="PANTHER" id="PTHR43026">
    <property type="entry name" value="2-HYDROXYACID DEHYDROGENASE HOMOLOG 1-RELATED"/>
    <property type="match status" value="1"/>
</dbReference>
<dbReference type="Proteomes" id="UP000177122">
    <property type="component" value="Unassembled WGS sequence"/>
</dbReference>
<evidence type="ECO:0000259" key="6">
    <source>
        <dbReference type="Pfam" id="PF02826"/>
    </source>
</evidence>
<evidence type="ECO:0000256" key="4">
    <source>
        <dbReference type="RuleBase" id="RU003719"/>
    </source>
</evidence>
<dbReference type="Pfam" id="PF00389">
    <property type="entry name" value="2-Hacid_dh"/>
    <property type="match status" value="1"/>
</dbReference>
<dbReference type="PROSITE" id="PS00670">
    <property type="entry name" value="D_2_HYDROXYACID_DH_2"/>
    <property type="match status" value="1"/>
</dbReference>
<feature type="domain" description="D-isomer specific 2-hydroxyacid dehydrogenase catalytic" evidence="5">
    <location>
        <begin position="41"/>
        <end position="332"/>
    </location>
</feature>
<evidence type="ECO:0000256" key="2">
    <source>
        <dbReference type="ARBA" id="ARBA00023002"/>
    </source>
</evidence>
<dbReference type="PANTHER" id="PTHR43026:SF1">
    <property type="entry name" value="2-HYDROXYACID DEHYDROGENASE HOMOLOG 1-RELATED"/>
    <property type="match status" value="1"/>
</dbReference>